<feature type="domain" description="Flagellin C-terminal" evidence="5">
    <location>
        <begin position="322"/>
        <end position="407"/>
    </location>
</feature>
<dbReference type="PANTHER" id="PTHR42792:SF2">
    <property type="entry name" value="FLAGELLIN"/>
    <property type="match status" value="1"/>
</dbReference>
<keyword evidence="6" id="KW-0969">Cilium</keyword>
<dbReference type="Pfam" id="PF00669">
    <property type="entry name" value="Flagellin_N"/>
    <property type="match status" value="1"/>
</dbReference>
<evidence type="ECO:0000256" key="1">
    <source>
        <dbReference type="ARBA" id="ARBA00005709"/>
    </source>
</evidence>
<dbReference type="Pfam" id="PF00700">
    <property type="entry name" value="Flagellin_C"/>
    <property type="match status" value="1"/>
</dbReference>
<dbReference type="GO" id="GO:0009288">
    <property type="term" value="C:bacterial-type flagellum"/>
    <property type="evidence" value="ECO:0007669"/>
    <property type="project" value="UniProtKB-SubCell"/>
</dbReference>
<comment type="subcellular location">
    <subcellularLocation>
        <location evidence="3">Secreted</location>
    </subcellularLocation>
    <subcellularLocation>
        <location evidence="3">Bacterial flagellum</location>
    </subcellularLocation>
</comment>
<keyword evidence="3" id="KW-0964">Secreted</keyword>
<dbReference type="InterPro" id="IPR046358">
    <property type="entry name" value="Flagellin_C"/>
</dbReference>
<name>A0A916J025_9PROT</name>
<dbReference type="EMBL" id="CAJQUM010000001">
    <property type="protein sequence ID" value="CAG4882210.1"/>
    <property type="molecule type" value="Genomic_DNA"/>
</dbReference>
<protein>
    <recommendedName>
        <fullName evidence="3">Flagellin</fullName>
    </recommendedName>
</protein>
<keyword evidence="7" id="KW-1185">Reference proteome</keyword>
<gene>
    <name evidence="6" type="ORF">GTOL_10092</name>
</gene>
<comment type="caution">
    <text evidence="6">The sequence shown here is derived from an EMBL/GenBank/DDBJ whole genome shotgun (WGS) entry which is preliminary data.</text>
</comment>
<comment type="similarity">
    <text evidence="1 3">Belongs to the bacterial flagellin family.</text>
</comment>
<dbReference type="Proteomes" id="UP000742786">
    <property type="component" value="Unassembled WGS sequence"/>
</dbReference>
<dbReference type="Gene3D" id="6.10.10.10">
    <property type="entry name" value="Flagellar export chaperone, C-terminal domain"/>
    <property type="match status" value="1"/>
</dbReference>
<dbReference type="GO" id="GO:0005198">
    <property type="term" value="F:structural molecule activity"/>
    <property type="evidence" value="ECO:0007669"/>
    <property type="project" value="UniProtKB-UniRule"/>
</dbReference>
<keyword evidence="6" id="KW-0966">Cell projection</keyword>
<dbReference type="InterPro" id="IPR001492">
    <property type="entry name" value="Flagellin"/>
</dbReference>
<dbReference type="Gene3D" id="6.10.280.190">
    <property type="match status" value="1"/>
</dbReference>
<dbReference type="Gene3D" id="1.20.1330.10">
    <property type="entry name" value="f41 fragment of flagellin, N-terminal domain"/>
    <property type="match status" value="2"/>
</dbReference>
<dbReference type="GO" id="GO:0005576">
    <property type="term" value="C:extracellular region"/>
    <property type="evidence" value="ECO:0007669"/>
    <property type="project" value="UniProtKB-SubCell"/>
</dbReference>
<dbReference type="PANTHER" id="PTHR42792">
    <property type="entry name" value="FLAGELLIN"/>
    <property type="match status" value="1"/>
</dbReference>
<evidence type="ECO:0000313" key="6">
    <source>
        <dbReference type="EMBL" id="CAG4882210.1"/>
    </source>
</evidence>
<evidence type="ECO:0000259" key="5">
    <source>
        <dbReference type="Pfam" id="PF00700"/>
    </source>
</evidence>
<dbReference type="PRINTS" id="PR00207">
    <property type="entry name" value="FLAGELLIN"/>
</dbReference>
<dbReference type="InterPro" id="IPR001029">
    <property type="entry name" value="Flagellin_N"/>
</dbReference>
<keyword evidence="2 3" id="KW-0975">Bacterial flagellum</keyword>
<reference evidence="6" key="1">
    <citation type="submission" date="2021-04" db="EMBL/GenBank/DDBJ databases">
        <authorList>
            <person name="Hornung B."/>
        </authorList>
    </citation>
    <scope>NUCLEOTIDE SEQUENCE</scope>
    <source>
        <strain evidence="6">G5G6</strain>
    </source>
</reference>
<evidence type="ECO:0000313" key="7">
    <source>
        <dbReference type="Proteomes" id="UP000742786"/>
    </source>
</evidence>
<dbReference type="AlphaFoldDB" id="A0A916J025"/>
<evidence type="ECO:0000256" key="3">
    <source>
        <dbReference type="RuleBase" id="RU362073"/>
    </source>
</evidence>
<proteinExistence type="inferred from homology"/>
<comment type="function">
    <text evidence="3">Flagellin is the subunit protein which polymerizes to form the filaments of bacterial flagella.</text>
</comment>
<dbReference type="InterPro" id="IPR042187">
    <property type="entry name" value="Flagellin_C_sub2"/>
</dbReference>
<evidence type="ECO:0000259" key="4">
    <source>
        <dbReference type="Pfam" id="PF00669"/>
    </source>
</evidence>
<organism evidence="6 7">
    <name type="scientific">Georgfuchsia toluolica</name>
    <dbReference type="NCBI Taxonomy" id="424218"/>
    <lineage>
        <taxon>Bacteria</taxon>
        <taxon>Pseudomonadati</taxon>
        <taxon>Pseudomonadota</taxon>
        <taxon>Betaproteobacteria</taxon>
        <taxon>Nitrosomonadales</taxon>
        <taxon>Sterolibacteriaceae</taxon>
        <taxon>Georgfuchsia</taxon>
    </lineage>
</organism>
<dbReference type="RefSeq" id="WP_220634309.1">
    <property type="nucleotide sequence ID" value="NZ_CAJQUM010000001.1"/>
</dbReference>
<evidence type="ECO:0000256" key="2">
    <source>
        <dbReference type="ARBA" id="ARBA00023143"/>
    </source>
</evidence>
<sequence length="410" mass="41495">MSSMINTNINSLVSQNALSQSQNSLATAMQRLSTGLRINGAKDDAAGLAVSTKMSAQVKSINQAVRNANDGISMLQTAEGGIQEQQSMLQRMRELAVQGASATISDTDRGYINTELQQLKTEINAVADRTKFNGQSVLTGSLQTTLNDTNATGADLVVGDTLTTATATSVTAVDVSGAKAGTTYTFTSSGAGTITLTNTAGDAQTISIVDMTANGSQVLNFSNLGVKVTLQATSAGADDTAADLIAGLTAAADDTILTEDGSGSAQLQIGADSGAGNTMSVSFSNTKIDTAASGAAGAMDTLNTGLATFNGSSTTANASALLTAIDGALSYTSGLRSTLGANMNRLSHTVSNLEATSTNLSAAQSRITDADFAAETAAMTRANILQQAGTAMLAQANSQPNGVMALLQRL</sequence>
<keyword evidence="6" id="KW-0282">Flagellum</keyword>
<dbReference type="SUPFAM" id="SSF64518">
    <property type="entry name" value="Phase 1 flagellin"/>
    <property type="match status" value="1"/>
</dbReference>
<accession>A0A916J025</accession>
<feature type="domain" description="Flagellin N-terminal" evidence="4">
    <location>
        <begin position="5"/>
        <end position="141"/>
    </location>
</feature>